<comment type="caution">
    <text evidence="1">The sequence shown here is derived from an EMBL/GenBank/DDBJ whole genome shotgun (WGS) entry which is preliminary data.</text>
</comment>
<dbReference type="EMBL" id="JPLY01000010">
    <property type="protein sequence ID" value="KFC17877.1"/>
    <property type="molecule type" value="Genomic_DNA"/>
</dbReference>
<dbReference type="AlphaFoldDB" id="A0A085B5Y2"/>
<dbReference type="InterPro" id="IPR036249">
    <property type="entry name" value="Thioredoxin-like_sf"/>
</dbReference>
<dbReference type="SUPFAM" id="SSF52833">
    <property type="entry name" value="Thioredoxin-like"/>
    <property type="match status" value="1"/>
</dbReference>
<dbReference type="RefSeq" id="WP_034979842.1">
    <property type="nucleotide sequence ID" value="NZ_FOFI01000001.1"/>
</dbReference>
<keyword evidence="2" id="KW-1185">Reference proteome</keyword>
<evidence type="ECO:0000313" key="2">
    <source>
        <dbReference type="Proteomes" id="UP000028623"/>
    </source>
</evidence>
<proteinExistence type="predicted"/>
<reference evidence="1 2" key="1">
    <citation type="submission" date="2014-07" db="EMBL/GenBank/DDBJ databases">
        <title>Epilithonimonas lactis LMG 22401 Genome.</title>
        <authorList>
            <person name="Pipes S.E."/>
            <person name="Stropko S.J."/>
        </authorList>
    </citation>
    <scope>NUCLEOTIDE SEQUENCE [LARGE SCALE GENOMIC DNA]</scope>
    <source>
        <strain evidence="1 2">LMG 24401</strain>
    </source>
</reference>
<dbReference type="Proteomes" id="UP000028623">
    <property type="component" value="Unassembled WGS sequence"/>
</dbReference>
<protein>
    <submittedName>
        <fullName evidence="1">Thioredoxin</fullName>
    </submittedName>
</protein>
<accession>A0A085B5Y2</accession>
<dbReference type="Pfam" id="PF14595">
    <property type="entry name" value="Thioredoxin_9"/>
    <property type="match status" value="1"/>
</dbReference>
<dbReference type="STRING" id="421072.SAMN04488097_0009"/>
<evidence type="ECO:0000313" key="1">
    <source>
        <dbReference type="EMBL" id="KFC17877.1"/>
    </source>
</evidence>
<organism evidence="1 2">
    <name type="scientific">Epilithonimonas lactis</name>
    <dbReference type="NCBI Taxonomy" id="421072"/>
    <lineage>
        <taxon>Bacteria</taxon>
        <taxon>Pseudomonadati</taxon>
        <taxon>Bacteroidota</taxon>
        <taxon>Flavobacteriia</taxon>
        <taxon>Flavobacteriales</taxon>
        <taxon>Weeksellaceae</taxon>
        <taxon>Chryseobacterium group</taxon>
        <taxon>Epilithonimonas</taxon>
    </lineage>
</organism>
<name>A0A085B5Y2_9FLAO</name>
<dbReference type="OrthoDB" id="6120799at2"/>
<gene>
    <name evidence="1" type="ORF">IO89_19860</name>
</gene>
<sequence length="188" mass="22144">MDIKQFWDNAVSYTEYLREAGERLGNPKNTQESDYAEYYRLGIQRMNRMWEKYLPNSEQVATLANKNFNGKILIISEAWCGDASQVIPVVVKFFEQFEIRISYRDQEPSLIDDYLVNGGKSIPIVIFLDEDFNEIAHWGPRPKHGTELLNKHKANPEEFTRDQFYVELQTYYAKNRGFDTIEELLELL</sequence>
<dbReference type="eggNOG" id="COG0526">
    <property type="taxonomic scope" value="Bacteria"/>
</dbReference>
<dbReference type="Gene3D" id="3.40.30.10">
    <property type="entry name" value="Glutaredoxin"/>
    <property type="match status" value="1"/>
</dbReference>